<gene>
    <name evidence="12" type="ORF">PAPYR_72</name>
</gene>
<evidence type="ECO:0000256" key="4">
    <source>
        <dbReference type="ARBA" id="ARBA00012864"/>
    </source>
</evidence>
<keyword evidence="8" id="KW-0369">Histidine metabolism</keyword>
<evidence type="ECO:0000256" key="5">
    <source>
        <dbReference type="ARBA" id="ARBA00013406"/>
    </source>
</evidence>
<evidence type="ECO:0000313" key="12">
    <source>
        <dbReference type="EMBL" id="KAJ4462868.1"/>
    </source>
</evidence>
<dbReference type="NCBIfam" id="TIGR01224">
    <property type="entry name" value="hutI"/>
    <property type="match status" value="1"/>
</dbReference>
<dbReference type="InterPro" id="IPR032466">
    <property type="entry name" value="Metal_Hydrolase"/>
</dbReference>
<dbReference type="InterPro" id="IPR011059">
    <property type="entry name" value="Metal-dep_hydrolase_composite"/>
</dbReference>
<evidence type="ECO:0000259" key="11">
    <source>
        <dbReference type="Pfam" id="PF01979"/>
    </source>
</evidence>
<name>A0ABQ8UUS8_9EUKA</name>
<dbReference type="SUPFAM" id="SSF51556">
    <property type="entry name" value="Metallo-dependent hydrolases"/>
    <property type="match status" value="1"/>
</dbReference>
<dbReference type="InterPro" id="IPR005920">
    <property type="entry name" value="HutI"/>
</dbReference>
<evidence type="ECO:0000256" key="6">
    <source>
        <dbReference type="ARBA" id="ARBA00022723"/>
    </source>
</evidence>
<proteinExistence type="inferred from homology"/>
<dbReference type="InterPro" id="IPR006680">
    <property type="entry name" value="Amidohydro-rel"/>
</dbReference>
<dbReference type="SUPFAM" id="SSF51338">
    <property type="entry name" value="Composite domain of metallo-dependent hydrolases"/>
    <property type="match status" value="1"/>
</dbReference>
<dbReference type="Gene3D" id="3.20.20.140">
    <property type="entry name" value="Metal-dependent hydrolases"/>
    <property type="match status" value="1"/>
</dbReference>
<evidence type="ECO:0000256" key="8">
    <source>
        <dbReference type="ARBA" id="ARBA00022808"/>
    </source>
</evidence>
<evidence type="ECO:0000256" key="1">
    <source>
        <dbReference type="ARBA" id="ARBA00000853"/>
    </source>
</evidence>
<accession>A0ABQ8UUS8</accession>
<keyword evidence="10" id="KW-0408">Iron</keyword>
<evidence type="ECO:0000256" key="10">
    <source>
        <dbReference type="ARBA" id="ARBA00023004"/>
    </source>
</evidence>
<dbReference type="PANTHER" id="PTHR42752">
    <property type="entry name" value="IMIDAZOLONEPROPIONASE"/>
    <property type="match status" value="1"/>
</dbReference>
<feature type="domain" description="Amidohydrolase-related" evidence="11">
    <location>
        <begin position="80"/>
        <end position="424"/>
    </location>
</feature>
<comment type="caution">
    <text evidence="12">The sequence shown here is derived from an EMBL/GenBank/DDBJ whole genome shotgun (WGS) entry which is preliminary data.</text>
</comment>
<evidence type="ECO:0000256" key="9">
    <source>
        <dbReference type="ARBA" id="ARBA00022833"/>
    </source>
</evidence>
<dbReference type="Pfam" id="PF01979">
    <property type="entry name" value="Amidohydro_1"/>
    <property type="match status" value="1"/>
</dbReference>
<dbReference type="EMBL" id="JAPMOS010000001">
    <property type="protein sequence ID" value="KAJ4462868.1"/>
    <property type="molecule type" value="Genomic_DNA"/>
</dbReference>
<reference evidence="12" key="1">
    <citation type="journal article" date="2022" name="bioRxiv">
        <title>Genomics of Preaxostyla Flagellates Illuminates Evolutionary Transitions and the Path Towards Mitochondrial Loss.</title>
        <authorList>
            <person name="Novak L.V.F."/>
            <person name="Treitli S.C."/>
            <person name="Pyrih J."/>
            <person name="Halakuc P."/>
            <person name="Pipaliya S.V."/>
            <person name="Vacek V."/>
            <person name="Brzon O."/>
            <person name="Soukal P."/>
            <person name="Eme L."/>
            <person name="Dacks J.B."/>
            <person name="Karnkowska A."/>
            <person name="Elias M."/>
            <person name="Hampl V."/>
        </authorList>
    </citation>
    <scope>NUCLEOTIDE SEQUENCE</scope>
    <source>
        <strain evidence="12">RCP-MX</strain>
    </source>
</reference>
<keyword evidence="9" id="KW-0862">Zinc</keyword>
<organism evidence="12 13">
    <name type="scientific">Paratrimastix pyriformis</name>
    <dbReference type="NCBI Taxonomy" id="342808"/>
    <lineage>
        <taxon>Eukaryota</taxon>
        <taxon>Metamonada</taxon>
        <taxon>Preaxostyla</taxon>
        <taxon>Paratrimastigidae</taxon>
        <taxon>Paratrimastix</taxon>
    </lineage>
</organism>
<keyword evidence="6" id="KW-0479">Metal-binding</keyword>
<comment type="catalytic activity">
    <reaction evidence="1">
        <text>4-imidazolone-5-propanoate + H2O = N-formimidoyl-L-glutamate</text>
        <dbReference type="Rhea" id="RHEA:23660"/>
        <dbReference type="ChEBI" id="CHEBI:15377"/>
        <dbReference type="ChEBI" id="CHEBI:58928"/>
        <dbReference type="ChEBI" id="CHEBI:77893"/>
        <dbReference type="EC" id="3.5.2.7"/>
    </reaction>
</comment>
<protein>
    <recommendedName>
        <fullName evidence="5">Probable imidazolonepropionase</fullName>
        <ecNumber evidence="4">3.5.2.7</ecNumber>
    </recommendedName>
</protein>
<keyword evidence="7" id="KW-0378">Hydrolase</keyword>
<dbReference type="Proteomes" id="UP001141327">
    <property type="component" value="Unassembled WGS sequence"/>
</dbReference>
<evidence type="ECO:0000256" key="7">
    <source>
        <dbReference type="ARBA" id="ARBA00022801"/>
    </source>
</evidence>
<sequence length="426" mass="46171">MHFRLRIRDADQIVRVACHNERNKRTQEEMNDLCILEHGTIIVGDDGKIAFVGTEAEASTDPRFAGATFDRDLNGHGLSIVPGLVDAHTHPIWAGDRVNEFAMKLAGATYMDIHKAGGGIGFTVEHTRRASPEELKTLLEARLSRMLRAGTTLAETKSGYGLDLETEVKLLKVLHEVSKTHPIGMVTTYLGAHSVPKGTTADAHTRDIVERHLPELKRLEAQGELHVDNVDLFLERGIFELGHAREILVAAQQRGYALNFHGDEMHDMHGAQLAAELKALAISHLESASPEGIEAMGQAGTHAVLLPTCPYVLKKSNLPYPNARAMIAAHVPIVVASDYNPNAHCLAMPVVMNLACIQMGLTMPEVLVASTLNAAASLGRADRYGSLEVGKEGDLVVVGASRWEHLVYELGDPPVAGVYKAGRCVA</sequence>
<comment type="similarity">
    <text evidence="3">Belongs to the metallo-dependent hydrolases superfamily. HutI family.</text>
</comment>
<dbReference type="PANTHER" id="PTHR42752:SF1">
    <property type="entry name" value="IMIDAZOLONEPROPIONASE-RELATED"/>
    <property type="match status" value="1"/>
</dbReference>
<dbReference type="Gene3D" id="2.30.40.10">
    <property type="entry name" value="Urease, subunit C, domain 1"/>
    <property type="match status" value="1"/>
</dbReference>
<dbReference type="EC" id="3.5.2.7" evidence="4"/>
<comment type="pathway">
    <text evidence="2">Amino-acid degradation; L-histidine degradation into L-glutamate; N-formimidoyl-L-glutamate from L-histidine: step 3/3.</text>
</comment>
<evidence type="ECO:0000256" key="3">
    <source>
        <dbReference type="ARBA" id="ARBA00008002"/>
    </source>
</evidence>
<evidence type="ECO:0000313" key="13">
    <source>
        <dbReference type="Proteomes" id="UP001141327"/>
    </source>
</evidence>
<keyword evidence="13" id="KW-1185">Reference proteome</keyword>
<evidence type="ECO:0000256" key="2">
    <source>
        <dbReference type="ARBA" id="ARBA00004758"/>
    </source>
</evidence>